<dbReference type="STRING" id="479434.Sthe_2164"/>
<evidence type="ECO:0000256" key="7">
    <source>
        <dbReference type="SAM" id="MobiDB-lite"/>
    </source>
</evidence>
<dbReference type="GO" id="GO:0043546">
    <property type="term" value="F:molybdopterin cofactor binding"/>
    <property type="evidence" value="ECO:0007669"/>
    <property type="project" value="InterPro"/>
</dbReference>
<sequence length="742" mass="79274">MRKGAMRRRDFLKLVATSTTGAVLFTGCGIGDGDPEREFKIESPVLNPVDLVFGRDNWYATAAGECGLIVRVFEGRAKKVEGNPDFPTNLGASDARAQALVQEVYHPDRIAQPLRLSGARGSGEYQNASWEDVLTELGNDVNGARGATLVITPPLSGPMGQVVNEFVQAVDAEHVTYEPEDRIVLREAVRRVFGTDTLPTLDLANTNFLVSFSADFLHTWISPVQFSRQYGEFRQGREDVRGTYWHVSSRMDGSAANADRWLPITPGTEGLVALAMAQVMVSEGLVDRAVAEQVYSGISLDQYAPDAVAETAGISAEQITELARRFAEGQPSVAIAGSLAAAHTNGLFNLTAVFALNYLVGSVGQEGGIILNPPPPFESDVPGPSSGLPYSDWSGVVNDLNSGRYQLVIVYGVDPVYGLPEALGLREALANAGKVVALSSFLDDTTLQADLILPVHTTLESWGLIAPDPGPGFQAVALQQPVVNPFVDSRAAGDILIEAATAAGASLPWPTYEDAVRAAVDSLRQLNRGNIDAPDAKQYFVMAQAQGGWWDTSETAESAPDAPETPTPAAQPEYAGDPGQFPLYLLPFPSNSLGYGETANLPWLQALPDPMTSAVWSSWVELNPTTADRLGVDTGDVVRLVTPRGSAEVPVYVNPAAHPDVAAVPMGQGHTDFGRYAKGRGINPLDLVEPATESETGALAWAGTRVRVETTGRKVRLPRFEGQVPAFQLEGAPIIEVIPSEH</sequence>
<keyword evidence="3" id="KW-0500">Molybdenum</keyword>
<dbReference type="EMBL" id="CP001823">
    <property type="protein sequence ID" value="ACZ39590.1"/>
    <property type="molecule type" value="Genomic_DNA"/>
</dbReference>
<dbReference type="HOGENOM" id="CLU_000422_13_3_0"/>
<dbReference type="InterPro" id="IPR050612">
    <property type="entry name" value="Prok_Mopterin_Oxidored"/>
</dbReference>
<evidence type="ECO:0000259" key="9">
    <source>
        <dbReference type="Pfam" id="PF01568"/>
    </source>
</evidence>
<dbReference type="Gene3D" id="3.30.2070.10">
    <property type="entry name" value="Formate dehydrogenase/DMSO reductase"/>
    <property type="match status" value="1"/>
</dbReference>
<keyword evidence="2" id="KW-0004">4Fe-4S</keyword>
<feature type="compositionally biased region" description="Low complexity" evidence="7">
    <location>
        <begin position="555"/>
        <end position="573"/>
    </location>
</feature>
<evidence type="ECO:0000313" key="10">
    <source>
        <dbReference type="EMBL" id="ACZ39590.1"/>
    </source>
</evidence>
<dbReference type="SUPFAM" id="SSF53706">
    <property type="entry name" value="Formate dehydrogenase/DMSO reductase, domains 1-3"/>
    <property type="match status" value="1"/>
</dbReference>
<reference evidence="10 11" key="2">
    <citation type="journal article" date="2010" name="Stand. Genomic Sci.">
        <title>Complete genome sequence of Desulfohalobium retbaense type strain (HR(100)).</title>
        <authorList>
            <person name="Spring S."/>
            <person name="Nolan M."/>
            <person name="Lapidus A."/>
            <person name="Glavina Del Rio T."/>
            <person name="Copeland A."/>
            <person name="Tice H."/>
            <person name="Cheng J.F."/>
            <person name="Lucas S."/>
            <person name="Land M."/>
            <person name="Chen F."/>
            <person name="Bruce D."/>
            <person name="Goodwin L."/>
            <person name="Pitluck S."/>
            <person name="Ivanova N."/>
            <person name="Mavromatis K."/>
            <person name="Mikhailova N."/>
            <person name="Pati A."/>
            <person name="Chen A."/>
            <person name="Palaniappan K."/>
            <person name="Hauser L."/>
            <person name="Chang Y.J."/>
            <person name="Jeffries C.D."/>
            <person name="Munk C."/>
            <person name="Kiss H."/>
            <person name="Chain P."/>
            <person name="Han C."/>
            <person name="Brettin T."/>
            <person name="Detter J.C."/>
            <person name="Schuler E."/>
            <person name="Goker M."/>
            <person name="Rohde M."/>
            <person name="Bristow J."/>
            <person name="Eisen J.A."/>
            <person name="Markowitz V."/>
            <person name="Hugenholtz P."/>
            <person name="Kyrpides N.C."/>
            <person name="Klenk H.P."/>
        </authorList>
    </citation>
    <scope>NUCLEOTIDE SEQUENCE [LARGE SCALE GENOMIC DNA]</scope>
    <source>
        <strain evidence="11">ATCC 49802 / DSM 20745 / S 6022</strain>
    </source>
</reference>
<evidence type="ECO:0000256" key="1">
    <source>
        <dbReference type="ARBA" id="ARBA00010312"/>
    </source>
</evidence>
<keyword evidence="2" id="KW-0411">Iron-sulfur</keyword>
<dbReference type="eggNOG" id="COG0243">
    <property type="taxonomic scope" value="Bacteria"/>
</dbReference>
<dbReference type="GO" id="GO:0046872">
    <property type="term" value="F:metal ion binding"/>
    <property type="evidence" value="ECO:0007669"/>
    <property type="project" value="UniProtKB-KW"/>
</dbReference>
<evidence type="ECO:0000313" key="11">
    <source>
        <dbReference type="Proteomes" id="UP000002027"/>
    </source>
</evidence>
<evidence type="ECO:0000256" key="2">
    <source>
        <dbReference type="ARBA" id="ARBA00022485"/>
    </source>
</evidence>
<dbReference type="Gene3D" id="3.40.228.10">
    <property type="entry name" value="Dimethylsulfoxide Reductase, domain 2"/>
    <property type="match status" value="1"/>
</dbReference>
<dbReference type="Proteomes" id="UP000002027">
    <property type="component" value="Chromosome 1"/>
</dbReference>
<dbReference type="InterPro" id="IPR009010">
    <property type="entry name" value="Asp_de-COase-like_dom_sf"/>
</dbReference>
<dbReference type="Gene3D" id="2.40.40.20">
    <property type="match status" value="1"/>
</dbReference>
<feature type="domain" description="Molybdopterin dinucleotide-binding" evidence="9">
    <location>
        <begin position="618"/>
        <end position="685"/>
    </location>
</feature>
<dbReference type="InterPro" id="IPR006657">
    <property type="entry name" value="MoPterin_dinucl-bd_dom"/>
</dbReference>
<keyword evidence="5" id="KW-0732">Signal</keyword>
<gene>
    <name evidence="10" type="ordered locus">Sthe_2164</name>
</gene>
<dbReference type="Gene3D" id="2.20.25.90">
    <property type="entry name" value="ADC-like domains"/>
    <property type="match status" value="1"/>
</dbReference>
<dbReference type="PANTHER" id="PTHR43742:SF9">
    <property type="entry name" value="TETRATHIONATE REDUCTASE SUBUNIT A"/>
    <property type="match status" value="1"/>
</dbReference>
<comment type="similarity">
    <text evidence="1">Belongs to the prokaryotic molybdopterin-containing oxidoreductase family.</text>
</comment>
<accession>D1C6G5</accession>
<keyword evidence="4" id="KW-0479">Metal-binding</keyword>
<keyword evidence="2" id="KW-0408">Iron</keyword>
<evidence type="ECO:0000259" key="8">
    <source>
        <dbReference type="Pfam" id="PF00384"/>
    </source>
</evidence>
<dbReference type="AlphaFoldDB" id="D1C6G5"/>
<evidence type="ECO:0000256" key="6">
    <source>
        <dbReference type="ARBA" id="ARBA00023002"/>
    </source>
</evidence>
<dbReference type="GO" id="GO:0051539">
    <property type="term" value="F:4 iron, 4 sulfur cluster binding"/>
    <property type="evidence" value="ECO:0007669"/>
    <property type="project" value="UniProtKB-KW"/>
</dbReference>
<dbReference type="Gene3D" id="3.40.50.740">
    <property type="match status" value="1"/>
</dbReference>
<dbReference type="Pfam" id="PF01568">
    <property type="entry name" value="Molydop_binding"/>
    <property type="match status" value="1"/>
</dbReference>
<dbReference type="InterPro" id="IPR006656">
    <property type="entry name" value="Mopterin_OxRdtase"/>
</dbReference>
<dbReference type="SUPFAM" id="SSF50692">
    <property type="entry name" value="ADC-like"/>
    <property type="match status" value="1"/>
</dbReference>
<proteinExistence type="inferred from homology"/>
<name>D1C6G5_SPHTD</name>
<dbReference type="GO" id="GO:0016491">
    <property type="term" value="F:oxidoreductase activity"/>
    <property type="evidence" value="ECO:0007669"/>
    <property type="project" value="UniProtKB-KW"/>
</dbReference>
<dbReference type="PROSITE" id="PS51257">
    <property type="entry name" value="PROKAR_LIPOPROTEIN"/>
    <property type="match status" value="1"/>
</dbReference>
<organism evidence="10 11">
    <name type="scientific">Sphaerobacter thermophilus (strain ATCC 49802 / DSM 20745 / KCCM 41009 / NCIMB 13125 / S 6022)</name>
    <dbReference type="NCBI Taxonomy" id="479434"/>
    <lineage>
        <taxon>Bacteria</taxon>
        <taxon>Pseudomonadati</taxon>
        <taxon>Thermomicrobiota</taxon>
        <taxon>Thermomicrobia</taxon>
        <taxon>Sphaerobacterales</taxon>
        <taxon>Sphaerobacterineae</taxon>
        <taxon>Sphaerobacteraceae</taxon>
        <taxon>Sphaerobacter</taxon>
    </lineage>
</organism>
<keyword evidence="6" id="KW-0560">Oxidoreductase</keyword>
<feature type="region of interest" description="Disordered" evidence="7">
    <location>
        <begin position="551"/>
        <end position="574"/>
    </location>
</feature>
<dbReference type="PANTHER" id="PTHR43742">
    <property type="entry name" value="TRIMETHYLAMINE-N-OXIDE REDUCTASE"/>
    <property type="match status" value="1"/>
</dbReference>
<evidence type="ECO:0000256" key="3">
    <source>
        <dbReference type="ARBA" id="ARBA00022505"/>
    </source>
</evidence>
<evidence type="ECO:0000256" key="4">
    <source>
        <dbReference type="ARBA" id="ARBA00022723"/>
    </source>
</evidence>
<dbReference type="Pfam" id="PF00384">
    <property type="entry name" value="Molybdopterin"/>
    <property type="match status" value="1"/>
</dbReference>
<feature type="domain" description="Molybdopterin oxidoreductase" evidence="8">
    <location>
        <begin position="116"/>
        <end position="496"/>
    </location>
</feature>
<dbReference type="KEGG" id="sti:Sthe_2164"/>
<evidence type="ECO:0000256" key="5">
    <source>
        <dbReference type="ARBA" id="ARBA00022729"/>
    </source>
</evidence>
<dbReference type="InParanoid" id="D1C6G5"/>
<protein>
    <submittedName>
        <fullName evidence="10">Molybdopterin oxidoreductase</fullName>
    </submittedName>
</protein>
<keyword evidence="11" id="KW-1185">Reference proteome</keyword>
<reference evidence="11" key="1">
    <citation type="submission" date="2009-11" db="EMBL/GenBank/DDBJ databases">
        <title>The complete chromosome 1 of Sphaerobacter thermophilus DSM 20745.</title>
        <authorList>
            <person name="Lucas S."/>
            <person name="Copeland A."/>
            <person name="Lapidus A."/>
            <person name="Glavina del Rio T."/>
            <person name="Dalin E."/>
            <person name="Tice H."/>
            <person name="Bruce D."/>
            <person name="Goodwin L."/>
            <person name="Pitluck S."/>
            <person name="Kyrpides N."/>
            <person name="Mavromatis K."/>
            <person name="Ivanova N."/>
            <person name="Mikhailova N."/>
            <person name="LaButti K.M."/>
            <person name="Clum A."/>
            <person name="Sun H.I."/>
            <person name="Brettin T."/>
            <person name="Detter J.C."/>
            <person name="Han C."/>
            <person name="Larimer F."/>
            <person name="Land M."/>
            <person name="Hauser L."/>
            <person name="Markowitz V."/>
            <person name="Cheng J.F."/>
            <person name="Hugenholtz P."/>
            <person name="Woyke T."/>
            <person name="Wu D."/>
            <person name="Steenblock K."/>
            <person name="Schneider S."/>
            <person name="Pukall R."/>
            <person name="Goeker M."/>
            <person name="Klenk H.P."/>
            <person name="Eisen J.A."/>
        </authorList>
    </citation>
    <scope>NUCLEOTIDE SEQUENCE [LARGE SCALE GENOMIC DNA]</scope>
    <source>
        <strain evidence="11">ATCC 49802 / DSM 20745 / S 6022</strain>
    </source>
</reference>